<dbReference type="Proteomes" id="UP000053825">
    <property type="component" value="Unassembled WGS sequence"/>
</dbReference>
<dbReference type="EMBL" id="KQ414744">
    <property type="protein sequence ID" value="KOC61917.1"/>
    <property type="molecule type" value="Genomic_DNA"/>
</dbReference>
<evidence type="ECO:0000313" key="1">
    <source>
        <dbReference type="EMBL" id="KOC61917.1"/>
    </source>
</evidence>
<dbReference type="AlphaFoldDB" id="A0A0L7QTE5"/>
<gene>
    <name evidence="1" type="ORF">WH47_05353</name>
</gene>
<dbReference type="Gene3D" id="1.10.10.10">
    <property type="entry name" value="Winged helix-like DNA-binding domain superfamily/Winged helix DNA-binding domain"/>
    <property type="match status" value="1"/>
</dbReference>
<protein>
    <recommendedName>
        <fullName evidence="3">Mos1 transposase HTH domain-containing protein</fullName>
    </recommendedName>
</protein>
<proteinExistence type="predicted"/>
<evidence type="ECO:0000313" key="2">
    <source>
        <dbReference type="Proteomes" id="UP000053825"/>
    </source>
</evidence>
<evidence type="ECO:0008006" key="3">
    <source>
        <dbReference type="Google" id="ProtNLM"/>
    </source>
</evidence>
<sequence length="62" mass="7568">MFFLGKKASCDVYKYWFRRFKQNDFEHDDREPSSDLRKCGNKELRKLLHKNPTQTQEDLAEQ</sequence>
<dbReference type="InterPro" id="IPR036388">
    <property type="entry name" value="WH-like_DNA-bd_sf"/>
</dbReference>
<reference evidence="1 2" key="1">
    <citation type="submission" date="2015-07" db="EMBL/GenBank/DDBJ databases">
        <title>The genome of Habropoda laboriosa.</title>
        <authorList>
            <person name="Pan H."/>
            <person name="Kapheim K."/>
        </authorList>
    </citation>
    <scope>NUCLEOTIDE SEQUENCE [LARGE SCALE GENOMIC DNA]</scope>
    <source>
        <strain evidence="1">0110345459</strain>
    </source>
</reference>
<accession>A0A0L7QTE5</accession>
<name>A0A0L7QTE5_9HYME</name>
<keyword evidence="2" id="KW-1185">Reference proteome</keyword>
<organism evidence="1 2">
    <name type="scientific">Habropoda laboriosa</name>
    <dbReference type="NCBI Taxonomy" id="597456"/>
    <lineage>
        <taxon>Eukaryota</taxon>
        <taxon>Metazoa</taxon>
        <taxon>Ecdysozoa</taxon>
        <taxon>Arthropoda</taxon>
        <taxon>Hexapoda</taxon>
        <taxon>Insecta</taxon>
        <taxon>Pterygota</taxon>
        <taxon>Neoptera</taxon>
        <taxon>Endopterygota</taxon>
        <taxon>Hymenoptera</taxon>
        <taxon>Apocrita</taxon>
        <taxon>Aculeata</taxon>
        <taxon>Apoidea</taxon>
        <taxon>Anthophila</taxon>
        <taxon>Apidae</taxon>
        <taxon>Habropoda</taxon>
    </lineage>
</organism>